<keyword evidence="5" id="KW-1185">Reference proteome</keyword>
<comment type="caution">
    <text evidence="4">The sequence shown here is derived from an EMBL/GenBank/DDBJ whole genome shotgun (WGS) entry which is preliminary data.</text>
</comment>
<dbReference type="PANTHER" id="PTHR35303">
    <property type="entry name" value="OS02G0197800 PROTEIN"/>
    <property type="match status" value="1"/>
</dbReference>
<evidence type="ECO:0000313" key="5">
    <source>
        <dbReference type="Proteomes" id="UP000009881"/>
    </source>
</evidence>
<organism evidence="4 5">
    <name type="scientific">Caenispirillum salinarum AK4</name>
    <dbReference type="NCBI Taxonomy" id="1238182"/>
    <lineage>
        <taxon>Bacteria</taxon>
        <taxon>Pseudomonadati</taxon>
        <taxon>Pseudomonadota</taxon>
        <taxon>Alphaproteobacteria</taxon>
        <taxon>Rhodospirillales</taxon>
        <taxon>Novispirillaceae</taxon>
        <taxon>Caenispirillum</taxon>
    </lineage>
</organism>
<protein>
    <recommendedName>
        <fullName evidence="3">Gamma-butyrobetaine hydroxylase-like N-terminal domain-containing protein</fullName>
    </recommendedName>
</protein>
<dbReference type="STRING" id="1238182.C882_3185"/>
<evidence type="ECO:0000259" key="3">
    <source>
        <dbReference type="Pfam" id="PF06155"/>
    </source>
</evidence>
<name>K9HV56_9PROT</name>
<dbReference type="PANTHER" id="PTHR35303:SF5">
    <property type="entry name" value="OS02G0197800 PROTEIN"/>
    <property type="match status" value="1"/>
</dbReference>
<gene>
    <name evidence="4" type="ORF">C882_3185</name>
</gene>
<accession>K9HV56</accession>
<dbReference type="EMBL" id="ANHY01000004">
    <property type="protein sequence ID" value="EKV32121.1"/>
    <property type="molecule type" value="Genomic_DNA"/>
</dbReference>
<dbReference type="InterPro" id="IPR010376">
    <property type="entry name" value="GBBH-like_N"/>
</dbReference>
<dbReference type="eggNOG" id="COG3536">
    <property type="taxonomic scope" value="Bacteria"/>
</dbReference>
<reference evidence="4 5" key="1">
    <citation type="journal article" date="2013" name="Genome Announc.">
        <title>Draft Genome Sequence of an Alphaproteobacterium, Caenispirillum salinarum AK4(T), Isolated from a Solar Saltern.</title>
        <authorList>
            <person name="Khatri I."/>
            <person name="Singh A."/>
            <person name="Korpole S."/>
            <person name="Pinnaka A.K."/>
            <person name="Subramanian S."/>
        </authorList>
    </citation>
    <scope>NUCLEOTIDE SEQUENCE [LARGE SCALE GENOMIC DNA]</scope>
    <source>
        <strain evidence="4 5">AK4</strain>
    </source>
</reference>
<evidence type="ECO:0000256" key="1">
    <source>
        <dbReference type="ARBA" id="ARBA00022723"/>
    </source>
</evidence>
<dbReference type="AlphaFoldDB" id="K9HV56"/>
<dbReference type="PATRIC" id="fig|1238182.3.peg.933"/>
<dbReference type="RefSeq" id="WP_009539382.1">
    <property type="nucleotide sequence ID" value="NZ_ANHY01000004.1"/>
</dbReference>
<evidence type="ECO:0000256" key="2">
    <source>
        <dbReference type="ARBA" id="ARBA00023004"/>
    </source>
</evidence>
<dbReference type="Pfam" id="PF06155">
    <property type="entry name" value="GBBH-like_N"/>
    <property type="match status" value="1"/>
</dbReference>
<sequence length="121" mass="13201">MTGAGDRIYPEEIGVDRGARTLHITFETGESFVLGAELLRVYSPSAEVQGHSPAEKKTVAGKSGVGITDVEPVGNYAIRILFDDGHHTGIYTWTYLHELGHRQDQLMKDYAADLAAKGLSR</sequence>
<proteinExistence type="predicted"/>
<keyword evidence="1" id="KW-0479">Metal-binding</keyword>
<dbReference type="OrthoDB" id="9794178at2"/>
<dbReference type="Gene3D" id="3.30.2020.30">
    <property type="match status" value="1"/>
</dbReference>
<dbReference type="GO" id="GO:0046872">
    <property type="term" value="F:metal ion binding"/>
    <property type="evidence" value="ECO:0007669"/>
    <property type="project" value="UniProtKB-KW"/>
</dbReference>
<feature type="domain" description="Gamma-butyrobetaine hydroxylase-like N-terminal" evidence="3">
    <location>
        <begin position="16"/>
        <end position="97"/>
    </location>
</feature>
<evidence type="ECO:0000313" key="4">
    <source>
        <dbReference type="EMBL" id="EKV32121.1"/>
    </source>
</evidence>
<keyword evidence="2" id="KW-0408">Iron</keyword>
<dbReference type="InterPro" id="IPR038492">
    <property type="entry name" value="GBBH-like_N_sf"/>
</dbReference>
<dbReference type="Proteomes" id="UP000009881">
    <property type="component" value="Unassembled WGS sequence"/>
</dbReference>